<protein>
    <submittedName>
        <fullName evidence="1">Uncharacterized protein</fullName>
    </submittedName>
</protein>
<name>A0A8J3W6R1_9ACTN</name>
<reference evidence="1 2" key="1">
    <citation type="submission" date="2021-01" db="EMBL/GenBank/DDBJ databases">
        <title>Whole genome shotgun sequence of Planobispora longispora NBRC 13918.</title>
        <authorList>
            <person name="Komaki H."/>
            <person name="Tamura T."/>
        </authorList>
    </citation>
    <scope>NUCLEOTIDE SEQUENCE [LARGE SCALE GENOMIC DNA]</scope>
    <source>
        <strain evidence="1 2">NBRC 13918</strain>
    </source>
</reference>
<dbReference type="RefSeq" id="WP_203892383.1">
    <property type="nucleotide sequence ID" value="NZ_BOOH01000035.1"/>
</dbReference>
<proteinExistence type="predicted"/>
<evidence type="ECO:0000313" key="1">
    <source>
        <dbReference type="EMBL" id="GIH77823.1"/>
    </source>
</evidence>
<dbReference type="Proteomes" id="UP000616724">
    <property type="component" value="Unassembled WGS sequence"/>
</dbReference>
<dbReference type="EMBL" id="BOOH01000035">
    <property type="protein sequence ID" value="GIH77823.1"/>
    <property type="molecule type" value="Genomic_DNA"/>
</dbReference>
<gene>
    <name evidence="1" type="ORF">Plo01_42520</name>
</gene>
<evidence type="ECO:0000313" key="2">
    <source>
        <dbReference type="Proteomes" id="UP000616724"/>
    </source>
</evidence>
<keyword evidence="2" id="KW-1185">Reference proteome</keyword>
<dbReference type="AlphaFoldDB" id="A0A8J3W6R1"/>
<organism evidence="1 2">
    <name type="scientific">Planobispora longispora</name>
    <dbReference type="NCBI Taxonomy" id="28887"/>
    <lineage>
        <taxon>Bacteria</taxon>
        <taxon>Bacillati</taxon>
        <taxon>Actinomycetota</taxon>
        <taxon>Actinomycetes</taxon>
        <taxon>Streptosporangiales</taxon>
        <taxon>Streptosporangiaceae</taxon>
        <taxon>Planobispora</taxon>
    </lineage>
</organism>
<comment type="caution">
    <text evidence="1">The sequence shown here is derived from an EMBL/GenBank/DDBJ whole genome shotgun (WGS) entry which is preliminary data.</text>
</comment>
<sequence length="424" mass="45530">MAAWDEVRDIIDIGDEGGLVARMAALTGDERREVARELPGYAAVLRERAEAEERAREAELETLNEWDDRWFEMWNRTEPWDNFGELLRIAGAGSLGGAAAVAAWLARRDLRMAWPSPDGAARRAFGDPGPVVEVLSRRPPEWQAEVAVRLARKIRDARDPGAPLALALLRLTGAEPPGHDPLVVAWIHEEPRTPFPQDPLFDALLPRIFEAEGAGRALRDDTSMVTELTALSAGGRGRRDLLLDGCVRRFLRGGPAADLRFFVRLHEALDPAPAEVAPRARDYLSLLPTAPGPVAELALARVRGLPAGAAADPRDLSDAVEGLLLRDEVKLVGVGLSWLAELLPREDADAFAPALAAAVLHDSLGVRGRAVRLALKHAGRWGPAAKEILAGLTGSLPGEFGAGFAGAFGGEPAPVPVVRRRGGV</sequence>
<accession>A0A8J3W6R1</accession>